<evidence type="ECO:0000313" key="3">
    <source>
        <dbReference type="Proteomes" id="UP001203297"/>
    </source>
</evidence>
<evidence type="ECO:0000313" key="2">
    <source>
        <dbReference type="EMBL" id="KAI0296529.1"/>
    </source>
</evidence>
<feature type="coiled-coil region" evidence="1">
    <location>
        <begin position="54"/>
        <end position="92"/>
    </location>
</feature>
<keyword evidence="1" id="KW-0175">Coiled coil</keyword>
<organism evidence="2 3">
    <name type="scientific">Multifurca ochricompacta</name>
    <dbReference type="NCBI Taxonomy" id="376703"/>
    <lineage>
        <taxon>Eukaryota</taxon>
        <taxon>Fungi</taxon>
        <taxon>Dikarya</taxon>
        <taxon>Basidiomycota</taxon>
        <taxon>Agaricomycotina</taxon>
        <taxon>Agaricomycetes</taxon>
        <taxon>Russulales</taxon>
        <taxon>Russulaceae</taxon>
        <taxon>Multifurca</taxon>
    </lineage>
</organism>
<dbReference type="EMBL" id="WTXG01000048">
    <property type="protein sequence ID" value="KAI0296529.1"/>
    <property type="molecule type" value="Genomic_DNA"/>
</dbReference>
<dbReference type="AlphaFoldDB" id="A0AAD4LZM9"/>
<accession>A0AAD4LZM9</accession>
<dbReference type="Proteomes" id="UP001203297">
    <property type="component" value="Unassembled WGS sequence"/>
</dbReference>
<gene>
    <name evidence="2" type="ORF">B0F90DRAFT_1035249</name>
</gene>
<name>A0AAD4LZM9_9AGAM</name>
<proteinExistence type="predicted"/>
<keyword evidence="3" id="KW-1185">Reference proteome</keyword>
<evidence type="ECO:0000256" key="1">
    <source>
        <dbReference type="SAM" id="Coils"/>
    </source>
</evidence>
<sequence>MEVEEWQLEVYHDTLEESAILDAEGGVATGQIPEIALPEDERSYGKRRESVVEAPGAEADIQDLEESLQAREEDLRKQLEAVRQRREAIRQRGSVVGRRVPGLRQQLLASSTERELWEQKFGMTTQELEPQDSEMEVESDVLSLSSQYTVRSVVSYKERVNRRPVPRDRFTDFPTME</sequence>
<protein>
    <submittedName>
        <fullName evidence="2">Uncharacterized protein</fullName>
    </submittedName>
</protein>
<comment type="caution">
    <text evidence="2">The sequence shown here is derived from an EMBL/GenBank/DDBJ whole genome shotgun (WGS) entry which is preliminary data.</text>
</comment>
<reference evidence="2" key="1">
    <citation type="journal article" date="2022" name="New Phytol.">
        <title>Evolutionary transition to the ectomycorrhizal habit in the genomes of a hyperdiverse lineage of mushroom-forming fungi.</title>
        <authorList>
            <person name="Looney B."/>
            <person name="Miyauchi S."/>
            <person name="Morin E."/>
            <person name="Drula E."/>
            <person name="Courty P.E."/>
            <person name="Kohler A."/>
            <person name="Kuo A."/>
            <person name="LaButti K."/>
            <person name="Pangilinan J."/>
            <person name="Lipzen A."/>
            <person name="Riley R."/>
            <person name="Andreopoulos W."/>
            <person name="He G."/>
            <person name="Johnson J."/>
            <person name="Nolan M."/>
            <person name="Tritt A."/>
            <person name="Barry K.W."/>
            <person name="Grigoriev I.V."/>
            <person name="Nagy L.G."/>
            <person name="Hibbett D."/>
            <person name="Henrissat B."/>
            <person name="Matheny P.B."/>
            <person name="Labbe J."/>
            <person name="Martin F.M."/>
        </authorList>
    </citation>
    <scope>NUCLEOTIDE SEQUENCE</scope>
    <source>
        <strain evidence="2">BPL690</strain>
    </source>
</reference>